<proteinExistence type="predicted"/>
<dbReference type="AlphaFoldDB" id="A0A919G3H8"/>
<sequence>MIAFVTSLRHPVNSDDYPRVEALLRDTLRSLTAQDHPDFAVFVVGNKEPGFLLPDKVHFVPVDFPPPVLTRGPRTPRDAFVWDKGTKIGIGLLAARAVEPDHVMIVDADDFVHRSLAGFVARHPDAPGWVLTNGYIYSRARQTFRRQRTFNRVCGTSHVVRFDAYAVPARLDTKASQTQVADGYGERLHRILGAHHDAVDWLASNDFLLARLPFRGAVYQVDTGENHSGFSLRGASVPVTHRFEEAFGVPPRDEHGESVWRALGPRAAAERVTDLSRKVGRRFQAATAHRVTGP</sequence>
<evidence type="ECO:0000313" key="2">
    <source>
        <dbReference type="Proteomes" id="UP000627369"/>
    </source>
</evidence>
<reference evidence="1" key="1">
    <citation type="journal article" date="2014" name="Int. J. Syst. Evol. Microbiol.">
        <title>Complete genome sequence of Corynebacterium casei LMG S-19264T (=DSM 44701T), isolated from a smear-ripened cheese.</title>
        <authorList>
            <consortium name="US DOE Joint Genome Institute (JGI-PGF)"/>
            <person name="Walter F."/>
            <person name="Albersmeier A."/>
            <person name="Kalinowski J."/>
            <person name="Ruckert C."/>
        </authorList>
    </citation>
    <scope>NUCLEOTIDE SEQUENCE</scope>
    <source>
        <strain evidence="1">CGMCC 4.7398</strain>
    </source>
</reference>
<accession>A0A919G3H8</accession>
<dbReference type="InterPro" id="IPR029044">
    <property type="entry name" value="Nucleotide-diphossugar_trans"/>
</dbReference>
<reference evidence="1" key="2">
    <citation type="submission" date="2020-09" db="EMBL/GenBank/DDBJ databases">
        <authorList>
            <person name="Sun Q."/>
            <person name="Zhou Y."/>
        </authorList>
    </citation>
    <scope>NUCLEOTIDE SEQUENCE</scope>
    <source>
        <strain evidence="1">CGMCC 4.7398</strain>
    </source>
</reference>
<protein>
    <submittedName>
        <fullName evidence="1">Uncharacterized protein</fullName>
    </submittedName>
</protein>
<dbReference type="SUPFAM" id="SSF53448">
    <property type="entry name" value="Nucleotide-diphospho-sugar transferases"/>
    <property type="match status" value="1"/>
</dbReference>
<dbReference type="EMBL" id="BNAS01000005">
    <property type="protein sequence ID" value="GHH76485.1"/>
    <property type="molecule type" value="Genomic_DNA"/>
</dbReference>
<dbReference type="Proteomes" id="UP000627369">
    <property type="component" value="Unassembled WGS sequence"/>
</dbReference>
<name>A0A919G3H8_9MICO</name>
<gene>
    <name evidence="1" type="ORF">GCM10017772_35260</name>
</gene>
<organism evidence="1 2">
    <name type="scientific">Promicromonospora soli</name>
    <dbReference type="NCBI Taxonomy" id="2035533"/>
    <lineage>
        <taxon>Bacteria</taxon>
        <taxon>Bacillati</taxon>
        <taxon>Actinomycetota</taxon>
        <taxon>Actinomycetes</taxon>
        <taxon>Micrococcales</taxon>
        <taxon>Promicromonosporaceae</taxon>
        <taxon>Promicromonospora</taxon>
    </lineage>
</organism>
<evidence type="ECO:0000313" key="1">
    <source>
        <dbReference type="EMBL" id="GHH76485.1"/>
    </source>
</evidence>
<dbReference type="RefSeq" id="WP_189670575.1">
    <property type="nucleotide sequence ID" value="NZ_BNAS01000005.1"/>
</dbReference>
<comment type="caution">
    <text evidence="1">The sequence shown here is derived from an EMBL/GenBank/DDBJ whole genome shotgun (WGS) entry which is preliminary data.</text>
</comment>
<keyword evidence="2" id="KW-1185">Reference proteome</keyword>